<evidence type="ECO:0000259" key="4">
    <source>
        <dbReference type="SMART" id="SM00822"/>
    </source>
</evidence>
<comment type="caution">
    <text evidence="5">The sequence shown here is derived from an EMBL/GenBank/DDBJ whole genome shotgun (WGS) entry which is preliminary data.</text>
</comment>
<dbReference type="EMBL" id="QEOB01000028">
    <property type="protein sequence ID" value="PVX71602.1"/>
    <property type="molecule type" value="Genomic_DNA"/>
</dbReference>
<keyword evidence="2" id="KW-0560">Oxidoreductase</keyword>
<evidence type="ECO:0000256" key="2">
    <source>
        <dbReference type="ARBA" id="ARBA00023002"/>
    </source>
</evidence>
<organism evidence="5 6">
    <name type="scientific">Paraburkholderia unamae</name>
    <dbReference type="NCBI Taxonomy" id="219649"/>
    <lineage>
        <taxon>Bacteria</taxon>
        <taxon>Pseudomonadati</taxon>
        <taxon>Pseudomonadota</taxon>
        <taxon>Betaproteobacteria</taxon>
        <taxon>Burkholderiales</taxon>
        <taxon>Burkholderiaceae</taxon>
        <taxon>Paraburkholderia</taxon>
    </lineage>
</organism>
<dbReference type="InterPro" id="IPR002347">
    <property type="entry name" value="SDR_fam"/>
</dbReference>
<dbReference type="InterPro" id="IPR020904">
    <property type="entry name" value="Sc_DH/Rdtase_CS"/>
</dbReference>
<evidence type="ECO:0000256" key="3">
    <source>
        <dbReference type="ARBA" id="ARBA00023027"/>
    </source>
</evidence>
<name>A0ABX5KFD3_9BURK</name>
<dbReference type="SUPFAM" id="SSF51735">
    <property type="entry name" value="NAD(P)-binding Rossmann-fold domains"/>
    <property type="match status" value="1"/>
</dbReference>
<keyword evidence="3" id="KW-0520">NAD</keyword>
<dbReference type="Gene3D" id="3.40.50.720">
    <property type="entry name" value="NAD(P)-binding Rossmann-like Domain"/>
    <property type="match status" value="1"/>
</dbReference>
<evidence type="ECO:0000313" key="5">
    <source>
        <dbReference type="EMBL" id="PVX71602.1"/>
    </source>
</evidence>
<keyword evidence="6" id="KW-1185">Reference proteome</keyword>
<accession>A0ABX5KFD3</accession>
<dbReference type="InterPro" id="IPR057326">
    <property type="entry name" value="KR_dom"/>
</dbReference>
<feature type="domain" description="Ketoreductase" evidence="4">
    <location>
        <begin position="7"/>
        <end position="193"/>
    </location>
</feature>
<evidence type="ECO:0000313" key="6">
    <source>
        <dbReference type="Proteomes" id="UP000245712"/>
    </source>
</evidence>
<sequence length="254" mass="26211">MARLGGKTVLITGAARGIGAAAARLFVQEGAQVMLVDVLEDPLRSLAQELGTCAAFVSADISDEASCANAVNATVERFGRIDAALLNAGIAGDLKPLVDYSAETFDKVVAVNVRGTWLGLKHVMRAMQPSGGSIVVTASTSSVRATPNMVAYVASKHAVVGLMRAAAMEGAAHGIRVNSVNPATVDTPMVRDLEAGAHSTANKVQTKARLIPLQRQGTVEEVAQLMLFLASDESSFCTGAVYMVDGGVTAGRAA</sequence>
<dbReference type="PANTHER" id="PTHR24321:SF8">
    <property type="entry name" value="ESTRADIOL 17-BETA-DEHYDROGENASE 8-RELATED"/>
    <property type="match status" value="1"/>
</dbReference>
<dbReference type="SMART" id="SM00822">
    <property type="entry name" value="PKS_KR"/>
    <property type="match status" value="1"/>
</dbReference>
<dbReference type="PRINTS" id="PR00080">
    <property type="entry name" value="SDRFAMILY"/>
</dbReference>
<dbReference type="RefSeq" id="WP_116614275.1">
    <property type="nucleotide sequence ID" value="NZ_CAJZAT010000231.1"/>
</dbReference>
<dbReference type="PRINTS" id="PR00081">
    <property type="entry name" value="GDHRDH"/>
</dbReference>
<proteinExistence type="inferred from homology"/>
<dbReference type="PANTHER" id="PTHR24321">
    <property type="entry name" value="DEHYDROGENASES, SHORT CHAIN"/>
    <property type="match status" value="1"/>
</dbReference>
<dbReference type="Pfam" id="PF13561">
    <property type="entry name" value="adh_short_C2"/>
    <property type="match status" value="1"/>
</dbReference>
<dbReference type="NCBIfam" id="NF005559">
    <property type="entry name" value="PRK07231.1"/>
    <property type="match status" value="1"/>
</dbReference>
<dbReference type="Proteomes" id="UP000245712">
    <property type="component" value="Unassembled WGS sequence"/>
</dbReference>
<dbReference type="InterPro" id="IPR036291">
    <property type="entry name" value="NAD(P)-bd_dom_sf"/>
</dbReference>
<dbReference type="PROSITE" id="PS00061">
    <property type="entry name" value="ADH_SHORT"/>
    <property type="match status" value="1"/>
</dbReference>
<evidence type="ECO:0000256" key="1">
    <source>
        <dbReference type="ARBA" id="ARBA00006484"/>
    </source>
</evidence>
<protein>
    <submittedName>
        <fullName evidence="5">NAD(P)-dependent dehydrogenase (Short-subunit alcohol dehydrogenase family)</fullName>
    </submittedName>
</protein>
<gene>
    <name evidence="5" type="ORF">C7402_12825</name>
</gene>
<reference evidence="5 6" key="1">
    <citation type="submission" date="2018-05" db="EMBL/GenBank/DDBJ databases">
        <title>Genomic Encyclopedia of Type Strains, Phase IV (KMG-V): Genome sequencing to study the core and pangenomes of soil and plant-associated prokaryotes.</title>
        <authorList>
            <person name="Whitman W."/>
        </authorList>
    </citation>
    <scope>NUCLEOTIDE SEQUENCE [LARGE SCALE GENOMIC DNA]</scope>
    <source>
        <strain evidence="5 6">SCZa-39</strain>
    </source>
</reference>
<comment type="similarity">
    <text evidence="1">Belongs to the short-chain dehydrogenases/reductases (SDR) family.</text>
</comment>